<comment type="caution">
    <text evidence="3">The sequence shown here is derived from an EMBL/GenBank/DDBJ whole genome shotgun (WGS) entry which is preliminary data.</text>
</comment>
<evidence type="ECO:0000259" key="2">
    <source>
        <dbReference type="PROSITE" id="PS50800"/>
    </source>
</evidence>
<feature type="chain" id="PRO_5040783734" description="SAP domain-containing protein" evidence="1">
    <location>
        <begin position="20"/>
        <end position="142"/>
    </location>
</feature>
<sequence length="142" mass="16235">MMKLIISLAFLLLMAHTNAFTLIPNARATFSLRSTATTFETMTVTQLKGELKARNLKVSGLKAELIERLTSQLEAVDSASAVEVAPSKRSFDLEKDDAKAWNKESSTLWSNFTKEQKNQYWAFKKKNNDKLKIRDFMRSLKR</sequence>
<dbReference type="InterPro" id="IPR036361">
    <property type="entry name" value="SAP_dom_sf"/>
</dbReference>
<feature type="signal peptide" evidence="1">
    <location>
        <begin position="1"/>
        <end position="19"/>
    </location>
</feature>
<evidence type="ECO:0000256" key="1">
    <source>
        <dbReference type="SAM" id="SignalP"/>
    </source>
</evidence>
<dbReference type="EMBL" id="BLQM01000114">
    <property type="protein sequence ID" value="GMH65414.1"/>
    <property type="molecule type" value="Genomic_DNA"/>
</dbReference>
<dbReference type="SUPFAM" id="SSF68906">
    <property type="entry name" value="SAP domain"/>
    <property type="match status" value="1"/>
</dbReference>
<reference evidence="4" key="1">
    <citation type="journal article" date="2023" name="Commun. Biol.">
        <title>Genome analysis of Parmales, the sister group of diatoms, reveals the evolutionary specialization of diatoms from phago-mixotrophs to photoautotrophs.</title>
        <authorList>
            <person name="Ban H."/>
            <person name="Sato S."/>
            <person name="Yoshikawa S."/>
            <person name="Yamada K."/>
            <person name="Nakamura Y."/>
            <person name="Ichinomiya M."/>
            <person name="Sato N."/>
            <person name="Blanc-Mathieu R."/>
            <person name="Endo H."/>
            <person name="Kuwata A."/>
            <person name="Ogata H."/>
        </authorList>
    </citation>
    <scope>NUCLEOTIDE SEQUENCE [LARGE SCALE GENOMIC DNA]</scope>
</reference>
<dbReference type="Proteomes" id="UP001162640">
    <property type="component" value="Unassembled WGS sequence"/>
</dbReference>
<dbReference type="AlphaFoldDB" id="A0A9W7A417"/>
<dbReference type="Gene3D" id="1.10.720.30">
    <property type="entry name" value="SAP domain"/>
    <property type="match status" value="1"/>
</dbReference>
<dbReference type="Pfam" id="PF02037">
    <property type="entry name" value="SAP"/>
    <property type="match status" value="1"/>
</dbReference>
<gene>
    <name evidence="3" type="ORF">TL16_g04191</name>
</gene>
<dbReference type="SMART" id="SM00513">
    <property type="entry name" value="SAP"/>
    <property type="match status" value="1"/>
</dbReference>
<name>A0A9W7A417_9STRA</name>
<protein>
    <recommendedName>
        <fullName evidence="2">SAP domain-containing protein</fullName>
    </recommendedName>
</protein>
<evidence type="ECO:0000313" key="3">
    <source>
        <dbReference type="EMBL" id="GMH65414.1"/>
    </source>
</evidence>
<evidence type="ECO:0000313" key="4">
    <source>
        <dbReference type="Proteomes" id="UP001162640"/>
    </source>
</evidence>
<dbReference type="InterPro" id="IPR003034">
    <property type="entry name" value="SAP_dom"/>
</dbReference>
<proteinExistence type="predicted"/>
<feature type="domain" description="SAP" evidence="2">
    <location>
        <begin position="39"/>
        <end position="73"/>
    </location>
</feature>
<keyword evidence="1" id="KW-0732">Signal</keyword>
<dbReference type="PROSITE" id="PS50800">
    <property type="entry name" value="SAP"/>
    <property type="match status" value="1"/>
</dbReference>
<accession>A0A9W7A417</accession>
<organism evidence="3 4">
    <name type="scientific">Triparma laevis f. inornata</name>
    <dbReference type="NCBI Taxonomy" id="1714386"/>
    <lineage>
        <taxon>Eukaryota</taxon>
        <taxon>Sar</taxon>
        <taxon>Stramenopiles</taxon>
        <taxon>Ochrophyta</taxon>
        <taxon>Bolidophyceae</taxon>
        <taxon>Parmales</taxon>
        <taxon>Triparmaceae</taxon>
        <taxon>Triparma</taxon>
    </lineage>
</organism>